<dbReference type="GO" id="GO:0004792">
    <property type="term" value="F:thiosulfate-cyanide sulfurtransferase activity"/>
    <property type="evidence" value="ECO:0007669"/>
    <property type="project" value="TreeGrafter"/>
</dbReference>
<dbReference type="Pfam" id="PF00899">
    <property type="entry name" value="ThiF"/>
    <property type="match status" value="1"/>
</dbReference>
<gene>
    <name evidence="3" type="ORF">AMELA_G00124590</name>
</gene>
<dbReference type="PANTHER" id="PTHR10953:SF102">
    <property type="entry name" value="ADENYLYLTRANSFERASE AND SULFURTRANSFERASE MOCS3"/>
    <property type="match status" value="1"/>
</dbReference>
<evidence type="ECO:0000313" key="3">
    <source>
        <dbReference type="EMBL" id="KAF4084038.1"/>
    </source>
</evidence>
<dbReference type="GO" id="GO:0032447">
    <property type="term" value="P:protein urmylation"/>
    <property type="evidence" value="ECO:0007669"/>
    <property type="project" value="TreeGrafter"/>
</dbReference>
<dbReference type="InterPro" id="IPR035985">
    <property type="entry name" value="Ubiquitin-activating_enz"/>
</dbReference>
<dbReference type="GO" id="GO:0002143">
    <property type="term" value="P:tRNA wobble position uridine thiolation"/>
    <property type="evidence" value="ECO:0007669"/>
    <property type="project" value="TreeGrafter"/>
</dbReference>
<feature type="domain" description="THIF-type NAD/FAD binding fold" evidence="2">
    <location>
        <begin position="62"/>
        <end position="147"/>
    </location>
</feature>
<sequence length="150" mass="16434">MDDDILSLKKQLLEKDAEIVALKNKLEQIHKDNSLLMDLQDQVSHLAQLQYTSLTNDDIMRYSRQLLLPELGVRGQMSLLNTSVLVVGCGGLGCPLALYLAAAGIGRLGLLDYDEVELSNLHRQVLHTERTQGLPKAQSAAQALNSVLTG</sequence>
<dbReference type="GO" id="GO:0016779">
    <property type="term" value="F:nucleotidyltransferase activity"/>
    <property type="evidence" value="ECO:0007669"/>
    <property type="project" value="TreeGrafter"/>
</dbReference>
<dbReference type="SUPFAM" id="SSF69572">
    <property type="entry name" value="Activating enzymes of the ubiquitin-like proteins"/>
    <property type="match status" value="1"/>
</dbReference>
<keyword evidence="1" id="KW-0175">Coiled coil</keyword>
<dbReference type="Proteomes" id="UP000593565">
    <property type="component" value="Unassembled WGS sequence"/>
</dbReference>
<dbReference type="InterPro" id="IPR045886">
    <property type="entry name" value="ThiF/MoeB/HesA"/>
</dbReference>
<protein>
    <recommendedName>
        <fullName evidence="2">THIF-type NAD/FAD binding fold domain-containing protein</fullName>
    </recommendedName>
</protein>
<dbReference type="GO" id="GO:0042292">
    <property type="term" value="F:URM1 activating enzyme activity"/>
    <property type="evidence" value="ECO:0007669"/>
    <property type="project" value="TreeGrafter"/>
</dbReference>
<evidence type="ECO:0000256" key="1">
    <source>
        <dbReference type="SAM" id="Coils"/>
    </source>
</evidence>
<comment type="caution">
    <text evidence="3">The sequence shown here is derived from an EMBL/GenBank/DDBJ whole genome shotgun (WGS) entry which is preliminary data.</text>
</comment>
<organism evidence="3 4">
    <name type="scientific">Ameiurus melas</name>
    <name type="common">Black bullhead</name>
    <name type="synonym">Silurus melas</name>
    <dbReference type="NCBI Taxonomy" id="219545"/>
    <lineage>
        <taxon>Eukaryota</taxon>
        <taxon>Metazoa</taxon>
        <taxon>Chordata</taxon>
        <taxon>Craniata</taxon>
        <taxon>Vertebrata</taxon>
        <taxon>Euteleostomi</taxon>
        <taxon>Actinopterygii</taxon>
        <taxon>Neopterygii</taxon>
        <taxon>Teleostei</taxon>
        <taxon>Ostariophysi</taxon>
        <taxon>Siluriformes</taxon>
        <taxon>Ictaluridae</taxon>
        <taxon>Ameiurus</taxon>
    </lineage>
</organism>
<dbReference type="GO" id="GO:0005737">
    <property type="term" value="C:cytoplasm"/>
    <property type="evidence" value="ECO:0007669"/>
    <property type="project" value="TreeGrafter"/>
</dbReference>
<evidence type="ECO:0000259" key="2">
    <source>
        <dbReference type="Pfam" id="PF00899"/>
    </source>
</evidence>
<keyword evidence="4" id="KW-1185">Reference proteome</keyword>
<feature type="coiled-coil region" evidence="1">
    <location>
        <begin position="5"/>
        <end position="32"/>
    </location>
</feature>
<proteinExistence type="predicted"/>
<evidence type="ECO:0000313" key="4">
    <source>
        <dbReference type="Proteomes" id="UP000593565"/>
    </source>
</evidence>
<dbReference type="Gene3D" id="3.40.50.720">
    <property type="entry name" value="NAD(P)-binding Rossmann-like Domain"/>
    <property type="match status" value="1"/>
</dbReference>
<dbReference type="AlphaFoldDB" id="A0A7J6AR84"/>
<dbReference type="EMBL" id="JAAGNN010000010">
    <property type="protein sequence ID" value="KAF4084038.1"/>
    <property type="molecule type" value="Genomic_DNA"/>
</dbReference>
<dbReference type="InterPro" id="IPR000594">
    <property type="entry name" value="ThiF_NAD_FAD-bd"/>
</dbReference>
<dbReference type="PANTHER" id="PTHR10953">
    <property type="entry name" value="UBIQUITIN-ACTIVATING ENZYME E1"/>
    <property type="match status" value="1"/>
</dbReference>
<name>A0A7J6AR84_AMEME</name>
<accession>A0A7J6AR84</accession>
<reference evidence="3 4" key="1">
    <citation type="submission" date="2020-02" db="EMBL/GenBank/DDBJ databases">
        <title>A chromosome-scale genome assembly of the black bullhead catfish (Ameiurus melas).</title>
        <authorList>
            <person name="Wen M."/>
            <person name="Zham M."/>
            <person name="Cabau C."/>
            <person name="Klopp C."/>
            <person name="Donnadieu C."/>
            <person name="Roques C."/>
            <person name="Bouchez O."/>
            <person name="Lampietro C."/>
            <person name="Jouanno E."/>
            <person name="Herpin A."/>
            <person name="Louis A."/>
            <person name="Berthelot C."/>
            <person name="Parey E."/>
            <person name="Roest-Crollius H."/>
            <person name="Braasch I."/>
            <person name="Postlethwait J."/>
            <person name="Robinson-Rechavi M."/>
            <person name="Echchiki A."/>
            <person name="Begum T."/>
            <person name="Montfort J."/>
            <person name="Schartl M."/>
            <person name="Bobe J."/>
            <person name="Guiguen Y."/>
        </authorList>
    </citation>
    <scope>NUCLEOTIDE SEQUENCE [LARGE SCALE GENOMIC DNA]</scope>
    <source>
        <strain evidence="3">M_S1</strain>
        <tissue evidence="3">Blood</tissue>
    </source>
</reference>